<dbReference type="InterPro" id="IPR054722">
    <property type="entry name" value="PolX-like_BBD"/>
</dbReference>
<protein>
    <recommendedName>
        <fullName evidence="1">Retrovirus-related Pol polyprotein from transposon TNT 1-94-like beta-barrel domain-containing protein</fullName>
    </recommendedName>
</protein>
<evidence type="ECO:0000313" key="2">
    <source>
        <dbReference type="EMBL" id="KHN14696.1"/>
    </source>
</evidence>
<organism evidence="2">
    <name type="scientific">Glycine soja</name>
    <name type="common">Wild soybean</name>
    <dbReference type="NCBI Taxonomy" id="3848"/>
    <lineage>
        <taxon>Eukaryota</taxon>
        <taxon>Viridiplantae</taxon>
        <taxon>Streptophyta</taxon>
        <taxon>Embryophyta</taxon>
        <taxon>Tracheophyta</taxon>
        <taxon>Spermatophyta</taxon>
        <taxon>Magnoliopsida</taxon>
        <taxon>eudicotyledons</taxon>
        <taxon>Gunneridae</taxon>
        <taxon>Pentapetalae</taxon>
        <taxon>rosids</taxon>
        <taxon>fabids</taxon>
        <taxon>Fabales</taxon>
        <taxon>Fabaceae</taxon>
        <taxon>Papilionoideae</taxon>
        <taxon>50 kb inversion clade</taxon>
        <taxon>NPAAA clade</taxon>
        <taxon>indigoferoid/millettioid clade</taxon>
        <taxon>Phaseoleae</taxon>
        <taxon>Glycine</taxon>
        <taxon>Glycine subgen. Soja</taxon>
    </lineage>
</organism>
<feature type="non-terminal residue" evidence="2">
    <location>
        <position position="172"/>
    </location>
</feature>
<feature type="domain" description="Retrovirus-related Pol polyprotein from transposon TNT 1-94-like beta-barrel" evidence="1">
    <location>
        <begin position="79"/>
        <end position="159"/>
    </location>
</feature>
<dbReference type="Pfam" id="PF22936">
    <property type="entry name" value="Pol_BBD"/>
    <property type="match status" value="1"/>
</dbReference>
<dbReference type="PANTHER" id="PTHR47592">
    <property type="entry name" value="PBF68 PROTEIN"/>
    <property type="match status" value="1"/>
</dbReference>
<dbReference type="Proteomes" id="UP000053555">
    <property type="component" value="Unassembled WGS sequence"/>
</dbReference>
<reference evidence="2" key="1">
    <citation type="submission" date="2014-07" db="EMBL/GenBank/DDBJ databases">
        <title>Identification of a novel salt tolerance gene in wild soybean by whole-genome sequencing.</title>
        <authorList>
            <person name="Lam H.-M."/>
            <person name="Qi X."/>
            <person name="Li M.-W."/>
            <person name="Liu X."/>
            <person name="Xie M."/>
            <person name="Ni M."/>
            <person name="Xu X."/>
        </authorList>
    </citation>
    <scope>NUCLEOTIDE SEQUENCE [LARGE SCALE GENOMIC DNA]</scope>
    <source>
        <tissue evidence="2">Root</tissue>
    </source>
</reference>
<feature type="non-terminal residue" evidence="2">
    <location>
        <position position="1"/>
    </location>
</feature>
<evidence type="ECO:0000259" key="1">
    <source>
        <dbReference type="Pfam" id="PF22936"/>
    </source>
</evidence>
<gene>
    <name evidence="2" type="ORF">glysoja_049789</name>
</gene>
<accession>A0A0B2PZE4</accession>
<dbReference type="AlphaFoldDB" id="A0A0B2PZE4"/>
<dbReference type="EMBL" id="KN661543">
    <property type="protein sequence ID" value="KHN14696.1"/>
    <property type="molecule type" value="Genomic_DNA"/>
</dbReference>
<sequence>IEKVLRTLTSKFDHIVVAIEESKDLTSFRLKELETDCRFSKGSHVKGEEARLAQEENTEDDHYLLMVTTKNDLQCANFWYLDIGCSNHMSGRREWFTTLDETSKSTVKFADHSSITAEGIGSVMIQRKDGKKACISNVLYVPKMKSNLLSLGQLLEKGYTMEMKDNMLKVFD</sequence>
<proteinExistence type="predicted"/>
<name>A0A0B2PZE4_GLYSO</name>